<evidence type="ECO:0000313" key="4">
    <source>
        <dbReference type="EMBL" id="GLK53810.1"/>
    </source>
</evidence>
<reference evidence="4" key="1">
    <citation type="journal article" date="2014" name="Int. J. Syst. Evol. Microbiol.">
        <title>Complete genome sequence of Corynebacterium casei LMG S-19264T (=DSM 44701T), isolated from a smear-ripened cheese.</title>
        <authorList>
            <consortium name="US DOE Joint Genome Institute (JGI-PGF)"/>
            <person name="Walter F."/>
            <person name="Albersmeier A."/>
            <person name="Kalinowski J."/>
            <person name="Ruckert C."/>
        </authorList>
    </citation>
    <scope>NUCLEOTIDE SEQUENCE</scope>
    <source>
        <strain evidence="4">VKM B-1513</strain>
    </source>
</reference>
<dbReference type="PANTHER" id="PTHR37302">
    <property type="entry name" value="SLR1116 PROTEIN"/>
    <property type="match status" value="1"/>
</dbReference>
<sequence length="171" mass="19524">MISPDHVRLMAQYNRWQNRSLYGAANTLDEAARRADRGAFFKSIHTTLAHILWGDEAWMSRLAGRPFPDGKGLEADYLETRDWETLNRDRAAFDAWLIDWAAGLTTADIEPDLHWTSSTGKGRFVTPRWVCLTHLFNHQTHHRGQVHAMLTAAGAKPEDTDIPFMPDAPWK</sequence>
<dbReference type="SUPFAM" id="SSF109854">
    <property type="entry name" value="DinB/YfiT-like putative metalloenzymes"/>
    <property type="match status" value="1"/>
</dbReference>
<dbReference type="Proteomes" id="UP001143486">
    <property type="component" value="Unassembled WGS sequence"/>
</dbReference>
<dbReference type="GO" id="GO:0046872">
    <property type="term" value="F:metal ion binding"/>
    <property type="evidence" value="ECO:0007669"/>
    <property type="project" value="UniProtKB-KW"/>
</dbReference>
<proteinExistence type="inferred from homology"/>
<gene>
    <name evidence="4" type="ORF">GCM10017621_33180</name>
</gene>
<evidence type="ECO:0000313" key="5">
    <source>
        <dbReference type="Proteomes" id="UP001143486"/>
    </source>
</evidence>
<feature type="binding site" evidence="3">
    <location>
        <position position="138"/>
    </location>
    <ligand>
        <name>a divalent metal cation</name>
        <dbReference type="ChEBI" id="CHEBI:60240"/>
    </ligand>
</feature>
<keyword evidence="2 3" id="KW-0479">Metal-binding</keyword>
<dbReference type="InterPro" id="IPR034660">
    <property type="entry name" value="DinB/YfiT-like"/>
</dbReference>
<protein>
    <submittedName>
        <fullName evidence="4">Damage-inducible protein DinB</fullName>
    </submittedName>
</protein>
<evidence type="ECO:0000256" key="1">
    <source>
        <dbReference type="ARBA" id="ARBA00008635"/>
    </source>
</evidence>
<accession>A0A9W6IR46</accession>
<dbReference type="Pfam" id="PF05163">
    <property type="entry name" value="DinB"/>
    <property type="match status" value="1"/>
</dbReference>
<dbReference type="RefSeq" id="WP_271188149.1">
    <property type="nucleotide sequence ID" value="NZ_BSFE01000014.1"/>
</dbReference>
<dbReference type="AlphaFoldDB" id="A0A9W6IR46"/>
<feature type="binding site" evidence="3">
    <location>
        <position position="142"/>
    </location>
    <ligand>
        <name>a divalent metal cation</name>
        <dbReference type="ChEBI" id="CHEBI:60240"/>
    </ligand>
</feature>
<comment type="similarity">
    <text evidence="1">Belongs to the DinB family.</text>
</comment>
<evidence type="ECO:0000256" key="2">
    <source>
        <dbReference type="ARBA" id="ARBA00022723"/>
    </source>
</evidence>
<dbReference type="PANTHER" id="PTHR37302:SF1">
    <property type="entry name" value="PROTEIN DINB"/>
    <property type="match status" value="1"/>
</dbReference>
<organism evidence="4 5">
    <name type="scientific">Maricaulis virginensis</name>
    <dbReference type="NCBI Taxonomy" id="144022"/>
    <lineage>
        <taxon>Bacteria</taxon>
        <taxon>Pseudomonadati</taxon>
        <taxon>Pseudomonadota</taxon>
        <taxon>Alphaproteobacteria</taxon>
        <taxon>Maricaulales</taxon>
        <taxon>Maricaulaceae</taxon>
        <taxon>Maricaulis</taxon>
    </lineage>
</organism>
<dbReference type="EMBL" id="BSFE01000014">
    <property type="protein sequence ID" value="GLK53810.1"/>
    <property type="molecule type" value="Genomic_DNA"/>
</dbReference>
<feature type="binding site" evidence="3">
    <location>
        <position position="50"/>
    </location>
    <ligand>
        <name>a divalent metal cation</name>
        <dbReference type="ChEBI" id="CHEBI:60240"/>
    </ligand>
</feature>
<dbReference type="Gene3D" id="1.20.120.450">
    <property type="entry name" value="dinb family like domain"/>
    <property type="match status" value="1"/>
</dbReference>
<comment type="caution">
    <text evidence="4">The sequence shown here is derived from an EMBL/GenBank/DDBJ whole genome shotgun (WGS) entry which is preliminary data.</text>
</comment>
<reference evidence="4" key="2">
    <citation type="submission" date="2023-01" db="EMBL/GenBank/DDBJ databases">
        <authorList>
            <person name="Sun Q."/>
            <person name="Evtushenko L."/>
        </authorList>
    </citation>
    <scope>NUCLEOTIDE SEQUENCE</scope>
    <source>
        <strain evidence="4">VKM B-1513</strain>
    </source>
</reference>
<dbReference type="InterPro" id="IPR007837">
    <property type="entry name" value="DinB"/>
</dbReference>
<evidence type="ECO:0000256" key="3">
    <source>
        <dbReference type="PIRSR" id="PIRSR607837-1"/>
    </source>
</evidence>
<keyword evidence="5" id="KW-1185">Reference proteome</keyword>
<name>A0A9W6IR46_9PROT</name>